<dbReference type="PRINTS" id="PR00800">
    <property type="entry name" value="YHDCRBOXLASE"/>
</dbReference>
<sequence length="492" mass="52124">MDAAPDPDAESPPPRPPGAEPPWWPGARPADELADAAPAVVDWAVRYLEGVGERPVLSEVAPGWVRDQLPAHAPEEPEAWDAILSDLDRVVVPGTTHWQSPRWFGYFQANSSAPAVLAEAIIATLGTQGMLWQTGPACTEVETLIMDWLAELLGLPDRFRSDGPGGGVIQDSASSSTLVATLAARDRARAAGARLDDLVAYTSVDAHSSVEKGLRVAGLLADQLRSVPVDGARAMRPDALAEAVAADVAAGRTPFLVVATVGTTSTHGLDPLGPVGDVARAHGAWFHVDAAHAGAAALLPELRWIHDGLEAADSYVMDPHKWLFTAMECSALFVADAAPLADALSITPEYLRNAATGSGQVVDYRDWQVPLGRRFRALKLWAVIRRFGAEGLRAAVRGHIALAADLEARLAADARFVLPVPRPLNLVCFAHVAGDEASEALLGALNATGRVFCSHTRIDGRYLLRVSVGQTATGPADLDELWALVDRLAPPA</sequence>
<keyword evidence="10" id="KW-1185">Reference proteome</keyword>
<keyword evidence="3" id="KW-0210">Decarboxylase</keyword>
<dbReference type="PANTHER" id="PTHR11999">
    <property type="entry name" value="GROUP II PYRIDOXAL-5-PHOSPHATE DECARBOXYLASE"/>
    <property type="match status" value="1"/>
</dbReference>
<dbReference type="InterPro" id="IPR015422">
    <property type="entry name" value="PyrdxlP-dep_Trfase_small"/>
</dbReference>
<dbReference type="RefSeq" id="WP_272736943.1">
    <property type="nucleotide sequence ID" value="NZ_CP116942.1"/>
</dbReference>
<dbReference type="GO" id="GO:0005737">
    <property type="term" value="C:cytoplasm"/>
    <property type="evidence" value="ECO:0007669"/>
    <property type="project" value="TreeGrafter"/>
</dbReference>
<feature type="region of interest" description="Disordered" evidence="8">
    <location>
        <begin position="1"/>
        <end position="30"/>
    </location>
</feature>
<dbReference type="GO" id="GO:0019752">
    <property type="term" value="P:carboxylic acid metabolic process"/>
    <property type="evidence" value="ECO:0007669"/>
    <property type="project" value="InterPro"/>
</dbReference>
<accession>A0AAE9Y6F6</accession>
<feature type="compositionally biased region" description="Pro residues" evidence="8">
    <location>
        <begin position="10"/>
        <end position="24"/>
    </location>
</feature>
<dbReference type="Proteomes" id="UP001216390">
    <property type="component" value="Chromosome"/>
</dbReference>
<dbReference type="GO" id="GO:0004058">
    <property type="term" value="F:aromatic-L-amino-acid decarboxylase activity"/>
    <property type="evidence" value="ECO:0007669"/>
    <property type="project" value="UniProtKB-ARBA"/>
</dbReference>
<proteinExistence type="inferred from homology"/>
<dbReference type="SUPFAM" id="SSF53383">
    <property type="entry name" value="PLP-dependent transferases"/>
    <property type="match status" value="1"/>
</dbReference>
<dbReference type="Gene3D" id="3.40.640.10">
    <property type="entry name" value="Type I PLP-dependent aspartate aminotransferase-like (Major domain)"/>
    <property type="match status" value="1"/>
</dbReference>
<dbReference type="Pfam" id="PF00282">
    <property type="entry name" value="Pyridoxal_deC"/>
    <property type="match status" value="1"/>
</dbReference>
<evidence type="ECO:0000256" key="7">
    <source>
        <dbReference type="RuleBase" id="RU000382"/>
    </source>
</evidence>
<dbReference type="KEGG" id="ima:PO878_01650"/>
<dbReference type="GO" id="GO:0030170">
    <property type="term" value="F:pyridoxal phosphate binding"/>
    <property type="evidence" value="ECO:0007669"/>
    <property type="project" value="InterPro"/>
</dbReference>
<dbReference type="EMBL" id="CP116942">
    <property type="protein sequence ID" value="WCO67422.1"/>
    <property type="molecule type" value="Genomic_DNA"/>
</dbReference>
<keyword evidence="4 6" id="KW-0663">Pyridoxal phosphate</keyword>
<dbReference type="InterPro" id="IPR015421">
    <property type="entry name" value="PyrdxlP-dep_Trfase_major"/>
</dbReference>
<dbReference type="Gene3D" id="1.20.1340.10">
    <property type="entry name" value="dopa decarboxylase, N-terminal domain"/>
    <property type="match status" value="1"/>
</dbReference>
<feature type="modified residue" description="N6-(pyridoxal phosphate)lysine" evidence="6">
    <location>
        <position position="321"/>
    </location>
</feature>
<dbReference type="InterPro" id="IPR015424">
    <property type="entry name" value="PyrdxlP-dep_Trfase"/>
</dbReference>
<dbReference type="AlphaFoldDB" id="A0AAE9Y6F6"/>
<evidence type="ECO:0000313" key="9">
    <source>
        <dbReference type="EMBL" id="WCO67422.1"/>
    </source>
</evidence>
<evidence type="ECO:0000256" key="2">
    <source>
        <dbReference type="ARBA" id="ARBA00009533"/>
    </source>
</evidence>
<dbReference type="GO" id="GO:0006520">
    <property type="term" value="P:amino acid metabolic process"/>
    <property type="evidence" value="ECO:0007669"/>
    <property type="project" value="InterPro"/>
</dbReference>
<evidence type="ECO:0000256" key="5">
    <source>
        <dbReference type="ARBA" id="ARBA00023239"/>
    </source>
</evidence>
<evidence type="ECO:0000256" key="8">
    <source>
        <dbReference type="SAM" id="MobiDB-lite"/>
    </source>
</evidence>
<name>A0AAE9Y6F6_9ACTN</name>
<dbReference type="Gene3D" id="3.90.1150.10">
    <property type="entry name" value="Aspartate Aminotransferase, domain 1"/>
    <property type="match status" value="1"/>
</dbReference>
<evidence type="ECO:0000256" key="6">
    <source>
        <dbReference type="PIRSR" id="PIRSR602129-50"/>
    </source>
</evidence>
<protein>
    <submittedName>
        <fullName evidence="9">Pyridoxal-dependent decarboxylase</fullName>
    </submittedName>
</protein>
<gene>
    <name evidence="9" type="ORF">PO878_01650</name>
</gene>
<evidence type="ECO:0000313" key="10">
    <source>
        <dbReference type="Proteomes" id="UP001216390"/>
    </source>
</evidence>
<evidence type="ECO:0000256" key="3">
    <source>
        <dbReference type="ARBA" id="ARBA00022793"/>
    </source>
</evidence>
<evidence type="ECO:0000256" key="1">
    <source>
        <dbReference type="ARBA" id="ARBA00001933"/>
    </source>
</evidence>
<dbReference type="PANTHER" id="PTHR11999:SF70">
    <property type="entry name" value="MIP05841P"/>
    <property type="match status" value="1"/>
</dbReference>
<organism evidence="9 10">
    <name type="scientific">Iamia majanohamensis</name>
    <dbReference type="NCBI Taxonomy" id="467976"/>
    <lineage>
        <taxon>Bacteria</taxon>
        <taxon>Bacillati</taxon>
        <taxon>Actinomycetota</taxon>
        <taxon>Acidimicrobiia</taxon>
        <taxon>Acidimicrobiales</taxon>
        <taxon>Iamiaceae</taxon>
        <taxon>Iamia</taxon>
    </lineage>
</organism>
<comment type="similarity">
    <text evidence="2 7">Belongs to the group II decarboxylase family.</text>
</comment>
<dbReference type="InterPro" id="IPR002129">
    <property type="entry name" value="PyrdxlP-dep_de-COase"/>
</dbReference>
<comment type="cofactor">
    <cofactor evidence="1 6 7">
        <name>pyridoxal 5'-phosphate</name>
        <dbReference type="ChEBI" id="CHEBI:597326"/>
    </cofactor>
</comment>
<reference evidence="9" key="1">
    <citation type="submission" date="2023-01" db="EMBL/GenBank/DDBJ databases">
        <title>The diversity of Class Acidimicrobiia in South China Sea sediment environments and the proposal of Iamia marina sp. nov., a novel species of the genus Iamia.</title>
        <authorList>
            <person name="He Y."/>
            <person name="Tian X."/>
        </authorList>
    </citation>
    <scope>NUCLEOTIDE SEQUENCE</scope>
    <source>
        <strain evidence="9">DSM 19957</strain>
    </source>
</reference>
<keyword evidence="5 7" id="KW-0456">Lyase</keyword>
<evidence type="ECO:0000256" key="4">
    <source>
        <dbReference type="ARBA" id="ARBA00022898"/>
    </source>
</evidence>
<dbReference type="InterPro" id="IPR010977">
    <property type="entry name" value="Aromatic_deC"/>
</dbReference>